<dbReference type="PANTHER" id="PTHR10174">
    <property type="entry name" value="ALPHA-TOCOPHEROL TRANSFER PROTEIN-RELATED"/>
    <property type="match status" value="1"/>
</dbReference>
<dbReference type="PROSITE" id="PS50191">
    <property type="entry name" value="CRAL_TRIO"/>
    <property type="match status" value="1"/>
</dbReference>
<proteinExistence type="predicted"/>
<name>A0A8S4DUX5_PLUXY</name>
<sequence length="306" mass="34938">MAFLQGPSVKQLEIIKQEMGEGPGDMDRCVRDLRSMCAASPHLPQPDVFDRPFLELFVRGCRMDMERARKKLDQFCVARTRYRDLYEHRSLTEPPLNDICKFMDIVSLPLLTDEGARVTIFRIRPNYPDSSCDVAATVRAVLLLSDVRMRDEKPIAGDVFVWEVSAVRGGIVSRVASAITAIRRGIHLAHAAYPQRLKRNHIVGAPAFLASSLQLMRSCMNEKVKRRFYLHAKVDELLDHIPSRVLPLEYGGQEESIDILARKWRQRTDELREYLRNLNEMSNASAPKPDNDIYGTVGAFRKLDID</sequence>
<evidence type="ECO:0000259" key="1">
    <source>
        <dbReference type="PROSITE" id="PS50191"/>
    </source>
</evidence>
<dbReference type="SUPFAM" id="SSF46938">
    <property type="entry name" value="CRAL/TRIO N-terminal domain"/>
    <property type="match status" value="1"/>
</dbReference>
<dbReference type="PRINTS" id="PR00180">
    <property type="entry name" value="CRETINALDHBP"/>
</dbReference>
<dbReference type="Gene3D" id="3.40.525.10">
    <property type="entry name" value="CRAL-TRIO lipid binding domain"/>
    <property type="match status" value="1"/>
</dbReference>
<organism evidence="2 3">
    <name type="scientific">Plutella xylostella</name>
    <name type="common">Diamondback moth</name>
    <name type="synonym">Plutella maculipennis</name>
    <dbReference type="NCBI Taxonomy" id="51655"/>
    <lineage>
        <taxon>Eukaryota</taxon>
        <taxon>Metazoa</taxon>
        <taxon>Ecdysozoa</taxon>
        <taxon>Arthropoda</taxon>
        <taxon>Hexapoda</taxon>
        <taxon>Insecta</taxon>
        <taxon>Pterygota</taxon>
        <taxon>Neoptera</taxon>
        <taxon>Endopterygota</taxon>
        <taxon>Lepidoptera</taxon>
        <taxon>Glossata</taxon>
        <taxon>Ditrysia</taxon>
        <taxon>Yponomeutoidea</taxon>
        <taxon>Plutellidae</taxon>
        <taxon>Plutella</taxon>
    </lineage>
</organism>
<dbReference type="SUPFAM" id="SSF52087">
    <property type="entry name" value="CRAL/TRIO domain"/>
    <property type="match status" value="1"/>
</dbReference>
<feature type="domain" description="CRAL-TRIO" evidence="1">
    <location>
        <begin position="95"/>
        <end position="258"/>
    </location>
</feature>
<dbReference type="EMBL" id="CAJHNJ030000008">
    <property type="protein sequence ID" value="CAG9104300.1"/>
    <property type="molecule type" value="Genomic_DNA"/>
</dbReference>
<comment type="caution">
    <text evidence="2">The sequence shown here is derived from an EMBL/GenBank/DDBJ whole genome shotgun (WGS) entry which is preliminary data.</text>
</comment>
<dbReference type="AlphaFoldDB" id="A0A8S4DUX5"/>
<protein>
    <submittedName>
        <fullName evidence="2">(diamondback moth) hypothetical protein</fullName>
    </submittedName>
</protein>
<dbReference type="SMART" id="SM00516">
    <property type="entry name" value="SEC14"/>
    <property type="match status" value="1"/>
</dbReference>
<reference evidence="2" key="1">
    <citation type="submission" date="2020-11" db="EMBL/GenBank/DDBJ databases">
        <authorList>
            <person name="Whiteford S."/>
        </authorList>
    </citation>
    <scope>NUCLEOTIDE SEQUENCE</scope>
</reference>
<dbReference type="InterPro" id="IPR036273">
    <property type="entry name" value="CRAL/TRIO_N_dom_sf"/>
</dbReference>
<dbReference type="GO" id="GO:1902936">
    <property type="term" value="F:phosphatidylinositol bisphosphate binding"/>
    <property type="evidence" value="ECO:0007669"/>
    <property type="project" value="TreeGrafter"/>
</dbReference>
<dbReference type="Proteomes" id="UP000653454">
    <property type="component" value="Unassembled WGS sequence"/>
</dbReference>
<accession>A0A8S4DUX5</accession>
<dbReference type="PANTHER" id="PTHR10174:SF224">
    <property type="entry name" value="RETINOL-BINDING PROTEIN PINTA"/>
    <property type="match status" value="1"/>
</dbReference>
<dbReference type="GO" id="GO:0016020">
    <property type="term" value="C:membrane"/>
    <property type="evidence" value="ECO:0007669"/>
    <property type="project" value="TreeGrafter"/>
</dbReference>
<dbReference type="InterPro" id="IPR001251">
    <property type="entry name" value="CRAL-TRIO_dom"/>
</dbReference>
<evidence type="ECO:0000313" key="2">
    <source>
        <dbReference type="EMBL" id="CAG9104300.1"/>
    </source>
</evidence>
<gene>
    <name evidence="2" type="ORF">PLXY2_LOCUS3170</name>
</gene>
<dbReference type="CDD" id="cd00170">
    <property type="entry name" value="SEC14"/>
    <property type="match status" value="1"/>
</dbReference>
<dbReference type="InterPro" id="IPR036865">
    <property type="entry name" value="CRAL-TRIO_dom_sf"/>
</dbReference>
<evidence type="ECO:0000313" key="3">
    <source>
        <dbReference type="Proteomes" id="UP000653454"/>
    </source>
</evidence>
<dbReference type="Gene3D" id="1.20.5.1200">
    <property type="entry name" value="Alpha-tocopherol transfer"/>
    <property type="match status" value="1"/>
</dbReference>
<keyword evidence="3" id="KW-1185">Reference proteome</keyword>
<dbReference type="Pfam" id="PF00650">
    <property type="entry name" value="CRAL_TRIO"/>
    <property type="match status" value="1"/>
</dbReference>